<dbReference type="RefSeq" id="WP_344559076.1">
    <property type="nucleotide sequence ID" value="NZ_BAAANS010000101.1"/>
</dbReference>
<dbReference type="EMBL" id="BAAANS010000101">
    <property type="protein sequence ID" value="GAA2124492.1"/>
    <property type="molecule type" value="Genomic_DNA"/>
</dbReference>
<organism evidence="1 2">
    <name type="scientific">Kitasatospora saccharophila</name>
    <dbReference type="NCBI Taxonomy" id="407973"/>
    <lineage>
        <taxon>Bacteria</taxon>
        <taxon>Bacillati</taxon>
        <taxon>Actinomycetota</taxon>
        <taxon>Actinomycetes</taxon>
        <taxon>Kitasatosporales</taxon>
        <taxon>Streptomycetaceae</taxon>
        <taxon>Kitasatospora</taxon>
    </lineage>
</organism>
<reference evidence="1 2" key="1">
    <citation type="journal article" date="2019" name="Int. J. Syst. Evol. Microbiol.">
        <title>The Global Catalogue of Microorganisms (GCM) 10K type strain sequencing project: providing services to taxonomists for standard genome sequencing and annotation.</title>
        <authorList>
            <consortium name="The Broad Institute Genomics Platform"/>
            <consortium name="The Broad Institute Genome Sequencing Center for Infectious Disease"/>
            <person name="Wu L."/>
            <person name="Ma J."/>
        </authorList>
    </citation>
    <scope>NUCLEOTIDE SEQUENCE [LARGE SCALE GENOMIC DNA]</scope>
    <source>
        <strain evidence="1 2">JCM 14559</strain>
    </source>
</reference>
<evidence type="ECO:0000313" key="1">
    <source>
        <dbReference type="EMBL" id="GAA2124492.1"/>
    </source>
</evidence>
<keyword evidence="2" id="KW-1185">Reference proteome</keyword>
<evidence type="ECO:0008006" key="3">
    <source>
        <dbReference type="Google" id="ProtNLM"/>
    </source>
</evidence>
<sequence>MSAIHLGARQGGPRRTSTQVALHVAAARHEAAPARSAPIVDDPANPAVNRSIAVPTALVPAALAAAFPDLAPAALQHILGR</sequence>
<dbReference type="Proteomes" id="UP001500897">
    <property type="component" value="Unassembled WGS sequence"/>
</dbReference>
<evidence type="ECO:0000313" key="2">
    <source>
        <dbReference type="Proteomes" id="UP001500897"/>
    </source>
</evidence>
<protein>
    <recommendedName>
        <fullName evidence="3">FXSXX-COOH protein</fullName>
    </recommendedName>
</protein>
<name>A0ABN2YAG1_9ACTN</name>
<proteinExistence type="predicted"/>
<comment type="caution">
    <text evidence="1">The sequence shown here is derived from an EMBL/GenBank/DDBJ whole genome shotgun (WGS) entry which is preliminary data.</text>
</comment>
<accession>A0ABN2YAG1</accession>
<gene>
    <name evidence="1" type="ORF">GCM10009759_76200</name>
</gene>